<protein>
    <submittedName>
        <fullName evidence="2 4">Uncharacterized protein</fullName>
    </submittedName>
</protein>
<feature type="compositionally biased region" description="Low complexity" evidence="1">
    <location>
        <begin position="35"/>
        <end position="53"/>
    </location>
</feature>
<dbReference type="EMBL" id="UYRR01023272">
    <property type="protein sequence ID" value="VDK32397.1"/>
    <property type="molecule type" value="Genomic_DNA"/>
</dbReference>
<dbReference type="AlphaFoldDB" id="A0A0M3JM62"/>
<gene>
    <name evidence="2" type="ORF">ASIM_LOCUS8499</name>
</gene>
<evidence type="ECO:0000256" key="1">
    <source>
        <dbReference type="SAM" id="MobiDB-lite"/>
    </source>
</evidence>
<sequence>MFGVQSGAQQKQEGEVGAANVNAPRTSNLFGSIMSSSTSSTQQQQSTQKTSSSENALNKPLAGA</sequence>
<evidence type="ECO:0000313" key="2">
    <source>
        <dbReference type="EMBL" id="VDK32397.1"/>
    </source>
</evidence>
<proteinExistence type="predicted"/>
<organism evidence="4">
    <name type="scientific">Anisakis simplex</name>
    <name type="common">Herring worm</name>
    <dbReference type="NCBI Taxonomy" id="6269"/>
    <lineage>
        <taxon>Eukaryota</taxon>
        <taxon>Metazoa</taxon>
        <taxon>Ecdysozoa</taxon>
        <taxon>Nematoda</taxon>
        <taxon>Chromadorea</taxon>
        <taxon>Rhabditida</taxon>
        <taxon>Spirurina</taxon>
        <taxon>Ascaridomorpha</taxon>
        <taxon>Ascaridoidea</taxon>
        <taxon>Anisakidae</taxon>
        <taxon>Anisakis</taxon>
        <taxon>Anisakis simplex complex</taxon>
    </lineage>
</organism>
<evidence type="ECO:0000313" key="4">
    <source>
        <dbReference type="WBParaSite" id="ASIM_0000874401-mRNA-1"/>
    </source>
</evidence>
<feature type="compositionally biased region" description="Polar residues" evidence="1">
    <location>
        <begin position="1"/>
        <end position="11"/>
    </location>
</feature>
<evidence type="ECO:0000313" key="3">
    <source>
        <dbReference type="Proteomes" id="UP000267096"/>
    </source>
</evidence>
<dbReference type="WBParaSite" id="ASIM_0000874401-mRNA-1">
    <property type="protein sequence ID" value="ASIM_0000874401-mRNA-1"/>
    <property type="gene ID" value="ASIM_0000874401"/>
</dbReference>
<feature type="region of interest" description="Disordered" evidence="1">
    <location>
        <begin position="1"/>
        <end position="64"/>
    </location>
</feature>
<reference evidence="4" key="1">
    <citation type="submission" date="2017-02" db="UniProtKB">
        <authorList>
            <consortium name="WormBaseParasite"/>
        </authorList>
    </citation>
    <scope>IDENTIFICATION</scope>
</reference>
<dbReference type="Proteomes" id="UP000267096">
    <property type="component" value="Unassembled WGS sequence"/>
</dbReference>
<feature type="compositionally biased region" description="Polar residues" evidence="1">
    <location>
        <begin position="23"/>
        <end position="34"/>
    </location>
</feature>
<accession>A0A0M3JM62</accession>
<keyword evidence="3" id="KW-1185">Reference proteome</keyword>
<reference evidence="2 3" key="2">
    <citation type="submission" date="2018-11" db="EMBL/GenBank/DDBJ databases">
        <authorList>
            <consortium name="Pathogen Informatics"/>
        </authorList>
    </citation>
    <scope>NUCLEOTIDE SEQUENCE [LARGE SCALE GENOMIC DNA]</scope>
</reference>
<name>A0A0M3JM62_ANISI</name>